<dbReference type="GO" id="GO:0005737">
    <property type="term" value="C:cytoplasm"/>
    <property type="evidence" value="ECO:0007669"/>
    <property type="project" value="TreeGrafter"/>
</dbReference>
<sequence length="261" mass="27912">MNIPIYQVDAFTSRLFGGNPAAVVLLDDWLPDAVLLAIAAENNLAETAFVIPRPDSAPLRWFTPAVEVDLCGHATLAAADVLFRHRYPAAERLSFDTRSGTLVVTRAGGVLSMDFPSRPGRPVAVSDGLVAALGARPREAHLARDLLAVFDTEAEVRAIEPDFAALAALDVFAVIVSAPGDGVDFVSRFFAPRAGIPEDPVTGSAHCTLIPYWAQRLGKDELIARQVSARGGELACRLLGDRVVIKGRTVEYLRGEIDVGS</sequence>
<dbReference type="Gene3D" id="3.10.310.10">
    <property type="entry name" value="Diaminopimelate Epimerase, Chain A, domain 1"/>
    <property type="match status" value="2"/>
</dbReference>
<dbReference type="Pfam" id="PF02567">
    <property type="entry name" value="PhzC-PhzF"/>
    <property type="match status" value="1"/>
</dbReference>
<evidence type="ECO:0000256" key="1">
    <source>
        <dbReference type="ARBA" id="ARBA00008270"/>
    </source>
</evidence>
<name>A0A1J5RFJ3_9ZZZZ</name>
<dbReference type="NCBIfam" id="TIGR00654">
    <property type="entry name" value="PhzF_family"/>
    <property type="match status" value="1"/>
</dbReference>
<comment type="similarity">
    <text evidence="1">Belongs to the PhzF family.</text>
</comment>
<dbReference type="EC" id="5.1.-.-" evidence="3"/>
<dbReference type="PANTHER" id="PTHR13774:SF17">
    <property type="entry name" value="PHENAZINE BIOSYNTHESIS-LIKE DOMAIN-CONTAINING PROTEIN"/>
    <property type="match status" value="1"/>
</dbReference>
<organism evidence="3">
    <name type="scientific">mine drainage metagenome</name>
    <dbReference type="NCBI Taxonomy" id="410659"/>
    <lineage>
        <taxon>unclassified sequences</taxon>
        <taxon>metagenomes</taxon>
        <taxon>ecological metagenomes</taxon>
    </lineage>
</organism>
<dbReference type="EMBL" id="MLJW01000280">
    <property type="protein sequence ID" value="OIQ90767.1"/>
    <property type="molecule type" value="Genomic_DNA"/>
</dbReference>
<reference evidence="3" key="1">
    <citation type="submission" date="2016-10" db="EMBL/GenBank/DDBJ databases">
        <title>Sequence of Gallionella enrichment culture.</title>
        <authorList>
            <person name="Poehlein A."/>
            <person name="Muehling M."/>
            <person name="Daniel R."/>
        </authorList>
    </citation>
    <scope>NUCLEOTIDE SEQUENCE</scope>
</reference>
<dbReference type="GO" id="GO:0016853">
    <property type="term" value="F:isomerase activity"/>
    <property type="evidence" value="ECO:0007669"/>
    <property type="project" value="UniProtKB-KW"/>
</dbReference>
<accession>A0A1J5RFJ3</accession>
<keyword evidence="2 3" id="KW-0413">Isomerase</keyword>
<dbReference type="AlphaFoldDB" id="A0A1J5RFJ3"/>
<dbReference type="PIRSF" id="PIRSF016184">
    <property type="entry name" value="PhzC_PhzF"/>
    <property type="match status" value="1"/>
</dbReference>
<dbReference type="PANTHER" id="PTHR13774">
    <property type="entry name" value="PHENAZINE BIOSYNTHESIS PROTEIN"/>
    <property type="match status" value="1"/>
</dbReference>
<proteinExistence type="inferred from homology"/>
<comment type="caution">
    <text evidence="3">The sequence shown here is derived from an EMBL/GenBank/DDBJ whole genome shotgun (WGS) entry which is preliminary data.</text>
</comment>
<dbReference type="InterPro" id="IPR003719">
    <property type="entry name" value="Phenazine_PhzF-like"/>
</dbReference>
<evidence type="ECO:0000256" key="2">
    <source>
        <dbReference type="ARBA" id="ARBA00023235"/>
    </source>
</evidence>
<evidence type="ECO:0000313" key="3">
    <source>
        <dbReference type="EMBL" id="OIQ90767.1"/>
    </source>
</evidence>
<protein>
    <submittedName>
        <fullName evidence="3">Putative isomerase YddE</fullName>
        <ecNumber evidence="3">5.1.-.-</ecNumber>
    </submittedName>
</protein>
<dbReference type="SUPFAM" id="SSF54506">
    <property type="entry name" value="Diaminopimelate epimerase-like"/>
    <property type="match status" value="1"/>
</dbReference>
<gene>
    <name evidence="3" type="primary">yddE_2</name>
    <name evidence="3" type="ORF">GALL_273080</name>
</gene>